<gene>
    <name evidence="2" type="ORF">TCAP_07092</name>
</gene>
<sequence length="224" mass="24706">MASIAGAARRSMSQRSIRILVSPTPITFAERRAVLQVLEQHGPVDVFKMTPGYHSNYVSVTREPTTARRLVASSPLRYNAAVPRANADMHVADLGEPESFHGDPPAVTEGLDEPTTSSVETDAESAPREHREFTLEIFPAPDYNHRYAMSGSPLHHSWPDAYGQDKSFAATTLKQSLPQTVAARGLAHWLCDPGKASRMEHKARRLQLKGWLPSKMALSHDTSQ</sequence>
<dbReference type="Proteomes" id="UP000236621">
    <property type="component" value="Unassembled WGS sequence"/>
</dbReference>
<evidence type="ECO:0008006" key="4">
    <source>
        <dbReference type="Google" id="ProtNLM"/>
    </source>
</evidence>
<dbReference type="OrthoDB" id="5367448at2759"/>
<evidence type="ECO:0000313" key="2">
    <source>
        <dbReference type="EMBL" id="PNY22584.1"/>
    </source>
</evidence>
<organism evidence="2 3">
    <name type="scientific">Tolypocladium capitatum</name>
    <dbReference type="NCBI Taxonomy" id="45235"/>
    <lineage>
        <taxon>Eukaryota</taxon>
        <taxon>Fungi</taxon>
        <taxon>Dikarya</taxon>
        <taxon>Ascomycota</taxon>
        <taxon>Pezizomycotina</taxon>
        <taxon>Sordariomycetes</taxon>
        <taxon>Hypocreomycetidae</taxon>
        <taxon>Hypocreales</taxon>
        <taxon>Ophiocordycipitaceae</taxon>
        <taxon>Tolypocladium</taxon>
    </lineage>
</organism>
<dbReference type="AlphaFoldDB" id="A0A2K3Q513"/>
<evidence type="ECO:0000256" key="1">
    <source>
        <dbReference type="SAM" id="MobiDB-lite"/>
    </source>
</evidence>
<dbReference type="EMBL" id="NRSZ01001186">
    <property type="protein sequence ID" value="PNY22584.1"/>
    <property type="molecule type" value="Genomic_DNA"/>
</dbReference>
<comment type="caution">
    <text evidence="2">The sequence shown here is derived from an EMBL/GenBank/DDBJ whole genome shotgun (WGS) entry which is preliminary data.</text>
</comment>
<evidence type="ECO:0000313" key="3">
    <source>
        <dbReference type="Proteomes" id="UP000236621"/>
    </source>
</evidence>
<keyword evidence="3" id="KW-1185">Reference proteome</keyword>
<feature type="region of interest" description="Disordered" evidence="1">
    <location>
        <begin position="96"/>
        <end position="130"/>
    </location>
</feature>
<protein>
    <recommendedName>
        <fullName evidence="4">Pal1-like protein</fullName>
    </recommendedName>
</protein>
<accession>A0A2K3Q513</accession>
<name>A0A2K3Q513_9HYPO</name>
<proteinExistence type="predicted"/>
<reference evidence="2 3" key="1">
    <citation type="submission" date="2017-08" db="EMBL/GenBank/DDBJ databases">
        <title>Harnessing the power of phylogenomics to disentangle the directionality and signatures of interkingdom host jumping in the parasitic fungal genus Tolypocladium.</title>
        <authorList>
            <person name="Quandt C.A."/>
            <person name="Patterson W."/>
            <person name="Spatafora J.W."/>
        </authorList>
    </citation>
    <scope>NUCLEOTIDE SEQUENCE [LARGE SCALE GENOMIC DNA]</scope>
    <source>
        <strain evidence="2 3">CBS 113982</strain>
    </source>
</reference>